<keyword evidence="5" id="KW-0472">Membrane</keyword>
<dbReference type="InterPro" id="IPR050482">
    <property type="entry name" value="Sensor_HK_TwoCompSys"/>
</dbReference>
<evidence type="ECO:0000313" key="8">
    <source>
        <dbReference type="Proteomes" id="UP001324287"/>
    </source>
</evidence>
<feature type="transmembrane region" description="Helical" evidence="5">
    <location>
        <begin position="160"/>
        <end position="179"/>
    </location>
</feature>
<feature type="transmembrane region" description="Helical" evidence="5">
    <location>
        <begin position="110"/>
        <end position="126"/>
    </location>
</feature>
<feature type="transmembrane region" description="Helical" evidence="5">
    <location>
        <begin position="57"/>
        <end position="74"/>
    </location>
</feature>
<feature type="transmembrane region" description="Helical" evidence="5">
    <location>
        <begin position="33"/>
        <end position="51"/>
    </location>
</feature>
<keyword evidence="1" id="KW-0808">Transferase</keyword>
<feature type="transmembrane region" description="Helical" evidence="5">
    <location>
        <begin position="133"/>
        <end position="154"/>
    </location>
</feature>
<dbReference type="Pfam" id="PF07730">
    <property type="entry name" value="HisKA_3"/>
    <property type="match status" value="1"/>
</dbReference>
<dbReference type="Gene3D" id="1.20.5.1930">
    <property type="match status" value="1"/>
</dbReference>
<reference evidence="7 8" key="1">
    <citation type="submission" date="2023-12" db="EMBL/GenBank/DDBJ databases">
        <title>Blastococcus brunescens sp. nov., an actonobacterium isolated from sandstone collected in sahara desert.</title>
        <authorList>
            <person name="Gtari M."/>
            <person name="Ghodhbane F."/>
        </authorList>
    </citation>
    <scope>NUCLEOTIDE SEQUENCE [LARGE SCALE GENOMIC DNA]</scope>
    <source>
        <strain evidence="7 8">BMG 8361</strain>
    </source>
</reference>
<gene>
    <name evidence="7" type="ORF">U6N30_14455</name>
</gene>
<evidence type="ECO:0000256" key="4">
    <source>
        <dbReference type="SAM" id="MobiDB-lite"/>
    </source>
</evidence>
<evidence type="ECO:0000256" key="5">
    <source>
        <dbReference type="SAM" id="Phobius"/>
    </source>
</evidence>
<dbReference type="EMBL" id="CP141261">
    <property type="protein sequence ID" value="WRL66502.1"/>
    <property type="molecule type" value="Genomic_DNA"/>
</dbReference>
<dbReference type="InterPro" id="IPR011712">
    <property type="entry name" value="Sig_transdc_His_kin_sub3_dim/P"/>
</dbReference>
<feature type="transmembrane region" description="Helical" evidence="5">
    <location>
        <begin position="86"/>
        <end position="104"/>
    </location>
</feature>
<protein>
    <submittedName>
        <fullName evidence="7">Histidine kinase</fullName>
    </submittedName>
</protein>
<evidence type="ECO:0000259" key="6">
    <source>
        <dbReference type="Pfam" id="PF07730"/>
    </source>
</evidence>
<keyword evidence="5" id="KW-0812">Transmembrane</keyword>
<accession>A0ABZ1B6S0</accession>
<feature type="domain" description="Signal transduction histidine kinase subgroup 3 dimerisation and phosphoacceptor" evidence="6">
    <location>
        <begin position="206"/>
        <end position="267"/>
    </location>
</feature>
<evidence type="ECO:0000313" key="7">
    <source>
        <dbReference type="EMBL" id="WRL66502.1"/>
    </source>
</evidence>
<dbReference type="Gene3D" id="3.30.565.10">
    <property type="entry name" value="Histidine kinase-like ATPase, C-terminal domain"/>
    <property type="match status" value="1"/>
</dbReference>
<keyword evidence="2 7" id="KW-0418">Kinase</keyword>
<feature type="compositionally biased region" description="Basic and acidic residues" evidence="4">
    <location>
        <begin position="388"/>
        <end position="400"/>
    </location>
</feature>
<organism evidence="7 8">
    <name type="scientific">Blastococcus brunescens</name>
    <dbReference type="NCBI Taxonomy" id="1564165"/>
    <lineage>
        <taxon>Bacteria</taxon>
        <taxon>Bacillati</taxon>
        <taxon>Actinomycetota</taxon>
        <taxon>Actinomycetes</taxon>
        <taxon>Geodermatophilales</taxon>
        <taxon>Geodermatophilaceae</taxon>
        <taxon>Blastococcus</taxon>
    </lineage>
</organism>
<dbReference type="GO" id="GO:0016301">
    <property type="term" value="F:kinase activity"/>
    <property type="evidence" value="ECO:0007669"/>
    <property type="project" value="UniProtKB-KW"/>
</dbReference>
<evidence type="ECO:0000256" key="1">
    <source>
        <dbReference type="ARBA" id="ARBA00022679"/>
    </source>
</evidence>
<feature type="region of interest" description="Disordered" evidence="4">
    <location>
        <begin position="381"/>
        <end position="400"/>
    </location>
</feature>
<dbReference type="InterPro" id="IPR036890">
    <property type="entry name" value="HATPase_C_sf"/>
</dbReference>
<keyword evidence="8" id="KW-1185">Reference proteome</keyword>
<dbReference type="PANTHER" id="PTHR24421">
    <property type="entry name" value="NITRATE/NITRITE SENSOR PROTEIN NARX-RELATED"/>
    <property type="match status" value="1"/>
</dbReference>
<evidence type="ECO:0000256" key="2">
    <source>
        <dbReference type="ARBA" id="ARBA00022777"/>
    </source>
</evidence>
<sequence>MEARSPRRTPPTPTAVRRSARAAESSRRRFRPLNLAVFLPVLATVGALLVARQAQTWQQACVLGLGVVAALVAFERWTAGDIFRVAGPCLAIAAVVWPFGVLVVDGRIQGAYYGLAIVGSLVVSQLPRRRLPAAVGLTGYVASVGLLGLVAAAGPDVGDLIADVIVPTGFTAVLIGLMFPNKGFYDVVAELEEARERDAELAVVRERMRFASDLHDIQGHTLHVVKLKIALARKLLHSDTARVEQELREMYALVGDTIEQTKDLAYGRRNLNIAAELVNAQNLLEAAGIHVRVDCRADVAHADDLLAQLLRETTTNILRHSRATLVHIVLSGDGLTVVNDGVDEEGLPELRGLAGLARRVSDDGGELTVQREDGRFLTTATFASPPSADRHGTASGEADR</sequence>
<feature type="region of interest" description="Disordered" evidence="4">
    <location>
        <begin position="1"/>
        <end position="23"/>
    </location>
</feature>
<dbReference type="Proteomes" id="UP001324287">
    <property type="component" value="Chromosome"/>
</dbReference>
<proteinExistence type="predicted"/>
<name>A0ABZ1B6S0_9ACTN</name>
<dbReference type="PANTHER" id="PTHR24421:SF63">
    <property type="entry name" value="SENSOR HISTIDINE KINASE DESK"/>
    <property type="match status" value="1"/>
</dbReference>
<keyword evidence="5" id="KW-1133">Transmembrane helix</keyword>
<dbReference type="RefSeq" id="WP_324277814.1">
    <property type="nucleotide sequence ID" value="NZ_CP141261.1"/>
</dbReference>
<keyword evidence="3" id="KW-0902">Two-component regulatory system</keyword>
<evidence type="ECO:0000256" key="3">
    <source>
        <dbReference type="ARBA" id="ARBA00023012"/>
    </source>
</evidence>